<dbReference type="Pfam" id="PF07811">
    <property type="entry name" value="TadE"/>
    <property type="match status" value="1"/>
</dbReference>
<reference evidence="3 4" key="1">
    <citation type="submission" date="2024-10" db="EMBL/GenBank/DDBJ databases">
        <title>Isolation, draft genome sequencing and identification of Phyllobacterium sp. NSA23, isolated from leaf soil.</title>
        <authorList>
            <person name="Akita H."/>
        </authorList>
    </citation>
    <scope>NUCLEOTIDE SEQUENCE [LARGE SCALE GENOMIC DNA]</scope>
    <source>
        <strain evidence="3 4">NSA23</strain>
    </source>
</reference>
<evidence type="ECO:0000313" key="3">
    <source>
        <dbReference type="EMBL" id="GAB1580486.1"/>
    </source>
</evidence>
<keyword evidence="1" id="KW-1133">Transmembrane helix</keyword>
<comment type="caution">
    <text evidence="3">The sequence shown here is derived from an EMBL/GenBank/DDBJ whole genome shotgun (WGS) entry which is preliminary data.</text>
</comment>
<dbReference type="Proteomes" id="UP001628091">
    <property type="component" value="Unassembled WGS sequence"/>
</dbReference>
<organism evidence="3 4">
    <name type="scientific">Phyllobacterium phragmitis</name>
    <dbReference type="NCBI Taxonomy" id="2670329"/>
    <lineage>
        <taxon>Bacteria</taxon>
        <taxon>Pseudomonadati</taxon>
        <taxon>Pseudomonadota</taxon>
        <taxon>Alphaproteobacteria</taxon>
        <taxon>Hyphomicrobiales</taxon>
        <taxon>Phyllobacteriaceae</taxon>
        <taxon>Phyllobacterium</taxon>
    </lineage>
</organism>
<proteinExistence type="predicted"/>
<dbReference type="InterPro" id="IPR012495">
    <property type="entry name" value="TadE-like_dom"/>
</dbReference>
<evidence type="ECO:0000256" key="1">
    <source>
        <dbReference type="SAM" id="Phobius"/>
    </source>
</evidence>
<protein>
    <submittedName>
        <fullName evidence="3">Pilus assembly protein</fullName>
    </submittedName>
</protein>
<keyword evidence="1" id="KW-0812">Transmembrane</keyword>
<name>A0ABQ0GUZ1_9HYPH</name>
<evidence type="ECO:0000259" key="2">
    <source>
        <dbReference type="Pfam" id="PF07811"/>
    </source>
</evidence>
<accession>A0ABQ0GUZ1</accession>
<evidence type="ECO:0000313" key="4">
    <source>
        <dbReference type="Proteomes" id="UP001628091"/>
    </source>
</evidence>
<gene>
    <name evidence="3" type="ORF">PPNSA23_04290</name>
</gene>
<keyword evidence="4" id="KW-1185">Reference proteome</keyword>
<dbReference type="EMBL" id="BAAFZP010000001">
    <property type="protein sequence ID" value="GAB1580486.1"/>
    <property type="molecule type" value="Genomic_DNA"/>
</dbReference>
<keyword evidence="1" id="KW-0472">Membrane</keyword>
<feature type="domain" description="TadE-like" evidence="2">
    <location>
        <begin position="25"/>
        <end position="48"/>
    </location>
</feature>
<feature type="transmembrane region" description="Helical" evidence="1">
    <location>
        <begin position="24"/>
        <end position="44"/>
    </location>
</feature>
<sequence length="197" mass="21142">MASYHKRRSGLADMISRFRKDRSAAAAVEFVLVVPLIVLVYLGAVDLSEGIETDKNVSRAAGIIADIVAQQSTVSKTQLDDIFEIGEATIFPYDRAKPGIKVTAIQVAASPQTNPPATVAWSYSNGKLSPDTKGRTIDIPAGFRTNGTYLIKVEVALTYVPVTAWGMRNLVSADGGLPLSETYYLSPRLADTACSNC</sequence>